<dbReference type="EMBL" id="VJOO01000001">
    <property type="protein sequence ID" value="TSE38247.1"/>
    <property type="molecule type" value="Genomic_DNA"/>
</dbReference>
<comment type="caution">
    <text evidence="5">The sequence shown here is derived from an EMBL/GenBank/DDBJ whole genome shotgun (WGS) entry which is preliminary data.</text>
</comment>
<feature type="repeat" description="ANK" evidence="3">
    <location>
        <begin position="121"/>
        <end position="156"/>
    </location>
</feature>
<gene>
    <name evidence="5" type="ORF">A9O67_07620</name>
    <name evidence="6" type="ORF">Tfont_00073</name>
</gene>
<organism evidence="5 7">
    <name type="scientific">Tepidimonas fonticaldi</name>
    <dbReference type="NCBI Taxonomy" id="1101373"/>
    <lineage>
        <taxon>Bacteria</taxon>
        <taxon>Pseudomonadati</taxon>
        <taxon>Pseudomonadota</taxon>
        <taxon>Betaproteobacteria</taxon>
        <taxon>Burkholderiales</taxon>
        <taxon>Tepidimonas</taxon>
    </lineage>
</organism>
<name>A0A1A6DV69_9BURK</name>
<evidence type="ECO:0000256" key="4">
    <source>
        <dbReference type="SAM" id="SignalP"/>
    </source>
</evidence>
<protein>
    <submittedName>
        <fullName evidence="6">Ankyrin repeats (3 copies)</fullName>
    </submittedName>
</protein>
<proteinExistence type="predicted"/>
<dbReference type="AlphaFoldDB" id="A0A1A6DV69"/>
<dbReference type="SMART" id="SM00248">
    <property type="entry name" value="ANK"/>
    <property type="match status" value="4"/>
</dbReference>
<dbReference type="Proteomes" id="UP000091969">
    <property type="component" value="Unassembled WGS sequence"/>
</dbReference>
<keyword evidence="2 3" id="KW-0040">ANK repeat</keyword>
<evidence type="ECO:0000313" key="8">
    <source>
        <dbReference type="Proteomes" id="UP000316388"/>
    </source>
</evidence>
<reference evidence="6 8" key="2">
    <citation type="submission" date="2019-07" db="EMBL/GenBank/DDBJ databases">
        <title>Tepidimonas fonticaldi AT-A2 draft genome.</title>
        <authorList>
            <person name="Da Costa M.S."/>
            <person name="Froufe H.J.C."/>
            <person name="Egas C."/>
            <person name="Albuquerque L."/>
        </authorList>
    </citation>
    <scope>NUCLEOTIDE SEQUENCE [LARGE SCALE GENOMIC DNA]</scope>
    <source>
        <strain evidence="6 8">AT-A2</strain>
    </source>
</reference>
<dbReference type="EMBL" id="LZDH01000056">
    <property type="protein sequence ID" value="OBS30817.1"/>
    <property type="molecule type" value="Genomic_DNA"/>
</dbReference>
<dbReference type="OrthoDB" id="198309at2"/>
<dbReference type="SMR" id="A0A1A6DV69"/>
<dbReference type="PRINTS" id="PR01415">
    <property type="entry name" value="ANKYRIN"/>
</dbReference>
<evidence type="ECO:0000256" key="1">
    <source>
        <dbReference type="ARBA" id="ARBA00022737"/>
    </source>
</evidence>
<dbReference type="PROSITE" id="PS50088">
    <property type="entry name" value="ANK_REPEAT"/>
    <property type="match status" value="3"/>
</dbReference>
<feature type="repeat" description="ANK" evidence="3">
    <location>
        <begin position="91"/>
        <end position="119"/>
    </location>
</feature>
<dbReference type="InterPro" id="IPR002110">
    <property type="entry name" value="Ankyrin_rpt"/>
</dbReference>
<dbReference type="STRING" id="1101373.A9O67_07620"/>
<dbReference type="SUPFAM" id="SSF48403">
    <property type="entry name" value="Ankyrin repeat"/>
    <property type="match status" value="1"/>
</dbReference>
<feature type="signal peptide" evidence="4">
    <location>
        <begin position="1"/>
        <end position="22"/>
    </location>
</feature>
<keyword evidence="1" id="KW-0677">Repeat</keyword>
<reference evidence="5 7" key="1">
    <citation type="submission" date="2016-06" db="EMBL/GenBank/DDBJ databases">
        <title>Genome sequence of Tepidimonas fonticaldi PL17.</title>
        <authorList>
            <person name="Pinnaka A.K."/>
        </authorList>
    </citation>
    <scope>NUCLEOTIDE SEQUENCE [LARGE SCALE GENOMIC DNA]</scope>
    <source>
        <strain evidence="5 7">PL17</strain>
    </source>
</reference>
<dbReference type="PROSITE" id="PS50297">
    <property type="entry name" value="ANK_REP_REGION"/>
    <property type="match status" value="2"/>
</dbReference>
<dbReference type="PANTHER" id="PTHR24171">
    <property type="entry name" value="ANKYRIN REPEAT DOMAIN-CONTAINING PROTEIN 39-RELATED"/>
    <property type="match status" value="1"/>
</dbReference>
<dbReference type="Proteomes" id="UP000316388">
    <property type="component" value="Unassembled WGS sequence"/>
</dbReference>
<dbReference type="Gene3D" id="1.25.40.20">
    <property type="entry name" value="Ankyrin repeat-containing domain"/>
    <property type="match status" value="3"/>
</dbReference>
<evidence type="ECO:0000313" key="6">
    <source>
        <dbReference type="EMBL" id="TSE38247.1"/>
    </source>
</evidence>
<evidence type="ECO:0000256" key="2">
    <source>
        <dbReference type="ARBA" id="ARBA00023043"/>
    </source>
</evidence>
<evidence type="ECO:0000256" key="3">
    <source>
        <dbReference type="PROSITE-ProRule" id="PRU00023"/>
    </source>
</evidence>
<keyword evidence="7" id="KW-1185">Reference proteome</keyword>
<accession>A0A1A6DV69</accession>
<feature type="chain" id="PRO_5044554746" evidence="4">
    <location>
        <begin position="23"/>
        <end position="223"/>
    </location>
</feature>
<sequence length="223" mass="24487">MKKILYLLFSIAVFLSSGGAQAQRAYDQFITAVIRDDLSTVRDLHARGLDLNTPDPDLNPALVLALQRDALAVARYLIAQPAVDVDAVNAVGENALMMAALRDHLDVVQQLLARGAQVNRPGWTPLHYAATNKGGHALAITRLLLEHHAYIDAESPNRTTPLMMAARYGREEVVRLLLEEGADPTLRNQQGLDAIDFARQVSRQSVVELIAAAIRARQPRGTW</sequence>
<dbReference type="Pfam" id="PF12796">
    <property type="entry name" value="Ank_2"/>
    <property type="match status" value="2"/>
</dbReference>
<evidence type="ECO:0000313" key="5">
    <source>
        <dbReference type="EMBL" id="OBS30817.1"/>
    </source>
</evidence>
<keyword evidence="4" id="KW-0732">Signal</keyword>
<feature type="repeat" description="ANK" evidence="3">
    <location>
        <begin position="157"/>
        <end position="189"/>
    </location>
</feature>
<evidence type="ECO:0000313" key="7">
    <source>
        <dbReference type="Proteomes" id="UP000091969"/>
    </source>
</evidence>
<dbReference type="InterPro" id="IPR036770">
    <property type="entry name" value="Ankyrin_rpt-contain_sf"/>
</dbReference>
<dbReference type="RefSeq" id="WP_068609613.1">
    <property type="nucleotide sequence ID" value="NZ_LZDH01000056.1"/>
</dbReference>